<dbReference type="Proteomes" id="UP000789396">
    <property type="component" value="Unassembled WGS sequence"/>
</dbReference>
<keyword evidence="3" id="KW-1185">Reference proteome</keyword>
<gene>
    <name evidence="2" type="ORF">RFULGI_LOCUS18990</name>
</gene>
<dbReference type="EMBL" id="CAJVPZ010088277">
    <property type="protein sequence ID" value="CAG8813291.1"/>
    <property type="molecule type" value="Genomic_DNA"/>
</dbReference>
<comment type="caution">
    <text evidence="2">The sequence shown here is derived from an EMBL/GenBank/DDBJ whole genome shotgun (WGS) entry which is preliminary data.</text>
</comment>
<organism evidence="2 3">
    <name type="scientific">Racocetra fulgida</name>
    <dbReference type="NCBI Taxonomy" id="60492"/>
    <lineage>
        <taxon>Eukaryota</taxon>
        <taxon>Fungi</taxon>
        <taxon>Fungi incertae sedis</taxon>
        <taxon>Mucoromycota</taxon>
        <taxon>Glomeromycotina</taxon>
        <taxon>Glomeromycetes</taxon>
        <taxon>Diversisporales</taxon>
        <taxon>Gigasporaceae</taxon>
        <taxon>Racocetra</taxon>
    </lineage>
</organism>
<evidence type="ECO:0000313" key="3">
    <source>
        <dbReference type="Proteomes" id="UP000789396"/>
    </source>
</evidence>
<feature type="region of interest" description="Disordered" evidence="1">
    <location>
        <begin position="1"/>
        <end position="22"/>
    </location>
</feature>
<dbReference type="AlphaFoldDB" id="A0A9N9K8F3"/>
<sequence>KRDKEKYPAGNQRQRISPFKRQAQMHVQEVALENNDASEG</sequence>
<accession>A0A9N9K8F3</accession>
<feature type="non-terminal residue" evidence="2">
    <location>
        <position position="1"/>
    </location>
</feature>
<evidence type="ECO:0000256" key="1">
    <source>
        <dbReference type="SAM" id="MobiDB-lite"/>
    </source>
</evidence>
<protein>
    <submittedName>
        <fullName evidence="2">4124_t:CDS:1</fullName>
    </submittedName>
</protein>
<dbReference type="OrthoDB" id="10264956at2759"/>
<feature type="non-terminal residue" evidence="2">
    <location>
        <position position="40"/>
    </location>
</feature>
<proteinExistence type="predicted"/>
<reference evidence="2" key="1">
    <citation type="submission" date="2021-06" db="EMBL/GenBank/DDBJ databases">
        <authorList>
            <person name="Kallberg Y."/>
            <person name="Tangrot J."/>
            <person name="Rosling A."/>
        </authorList>
    </citation>
    <scope>NUCLEOTIDE SEQUENCE</scope>
    <source>
        <strain evidence="2">IN212</strain>
    </source>
</reference>
<evidence type="ECO:0000313" key="2">
    <source>
        <dbReference type="EMBL" id="CAG8813291.1"/>
    </source>
</evidence>
<name>A0A9N9K8F3_9GLOM</name>